<accession>A0ACC2RSE8</accession>
<evidence type="ECO:0000313" key="1">
    <source>
        <dbReference type="EMBL" id="KAJ9053011.1"/>
    </source>
</evidence>
<comment type="caution">
    <text evidence="1">The sequence shown here is derived from an EMBL/GenBank/DDBJ whole genome shotgun (WGS) entry which is preliminary data.</text>
</comment>
<organism evidence="1 2">
    <name type="scientific">Entomophthora muscae</name>
    <dbReference type="NCBI Taxonomy" id="34485"/>
    <lineage>
        <taxon>Eukaryota</taxon>
        <taxon>Fungi</taxon>
        <taxon>Fungi incertae sedis</taxon>
        <taxon>Zoopagomycota</taxon>
        <taxon>Entomophthoromycotina</taxon>
        <taxon>Entomophthoromycetes</taxon>
        <taxon>Entomophthorales</taxon>
        <taxon>Entomophthoraceae</taxon>
        <taxon>Entomophthora</taxon>
    </lineage>
</organism>
<reference evidence="1" key="1">
    <citation type="submission" date="2022-04" db="EMBL/GenBank/DDBJ databases">
        <title>Genome of the entomopathogenic fungus Entomophthora muscae.</title>
        <authorList>
            <person name="Elya C."/>
            <person name="Lovett B.R."/>
            <person name="Lee E."/>
            <person name="Macias A.M."/>
            <person name="Hajek A.E."/>
            <person name="De Bivort B.L."/>
            <person name="Kasson M.T."/>
            <person name="De Fine Licht H.H."/>
            <person name="Stajich J.E."/>
        </authorList>
    </citation>
    <scope>NUCLEOTIDE SEQUENCE</scope>
    <source>
        <strain evidence="1">Berkeley</strain>
    </source>
</reference>
<sequence length="92" mass="10272">MSLEKTPPYRPGLACSRGKRVSAQRHALPEPYRRQSAMLPREPYRVAAEPPWALPMNAIALDPPADLGPIAHIWAYPINPPTPFTRISGEFN</sequence>
<dbReference type="EMBL" id="QTSX02006570">
    <property type="protein sequence ID" value="KAJ9053011.1"/>
    <property type="molecule type" value="Genomic_DNA"/>
</dbReference>
<protein>
    <submittedName>
        <fullName evidence="1">Uncharacterized protein</fullName>
    </submittedName>
</protein>
<name>A0ACC2RSE8_9FUNG</name>
<keyword evidence="2" id="KW-1185">Reference proteome</keyword>
<proteinExistence type="predicted"/>
<dbReference type="Proteomes" id="UP001165960">
    <property type="component" value="Unassembled WGS sequence"/>
</dbReference>
<gene>
    <name evidence="1" type="ORF">DSO57_1028426</name>
</gene>
<evidence type="ECO:0000313" key="2">
    <source>
        <dbReference type="Proteomes" id="UP001165960"/>
    </source>
</evidence>